<dbReference type="AlphaFoldDB" id="A0A533QDH6"/>
<sequence>MDIVLKPKSITRFFAFIFLLLTLAHIAVKSTSFFVGDRHVVGLFDLISLFDLDKEKNIPTFCSAAALVFCSTLLAIIALAEKKDGERLLLLVRFSSYFPVFIHR</sequence>
<dbReference type="Proteomes" id="UP000319783">
    <property type="component" value="Unassembled WGS sequence"/>
</dbReference>
<feature type="transmembrane region" description="Helical" evidence="1">
    <location>
        <begin position="58"/>
        <end position="80"/>
    </location>
</feature>
<comment type="caution">
    <text evidence="2">The sequence shown here is derived from an EMBL/GenBank/DDBJ whole genome shotgun (WGS) entry which is preliminary data.</text>
</comment>
<organism evidence="2 3">
    <name type="scientific">Candidatus Jettenia ecosi</name>
    <dbReference type="NCBI Taxonomy" id="2494326"/>
    <lineage>
        <taxon>Bacteria</taxon>
        <taxon>Pseudomonadati</taxon>
        <taxon>Planctomycetota</taxon>
        <taxon>Candidatus Brocadiia</taxon>
        <taxon>Candidatus Brocadiales</taxon>
        <taxon>Candidatus Brocadiaceae</taxon>
        <taxon>Candidatus Jettenia</taxon>
    </lineage>
</organism>
<evidence type="ECO:0000313" key="2">
    <source>
        <dbReference type="EMBL" id="TLD40721.1"/>
    </source>
</evidence>
<accession>A0A533QDH6</accession>
<dbReference type="EMBL" id="SULG01000084">
    <property type="protein sequence ID" value="TLD40721.1"/>
    <property type="molecule type" value="Genomic_DNA"/>
</dbReference>
<protein>
    <submittedName>
        <fullName evidence="2">Uncharacterized protein</fullName>
    </submittedName>
</protein>
<keyword evidence="1" id="KW-0812">Transmembrane</keyword>
<keyword evidence="1" id="KW-0472">Membrane</keyword>
<keyword evidence="1" id="KW-1133">Transmembrane helix</keyword>
<evidence type="ECO:0000256" key="1">
    <source>
        <dbReference type="SAM" id="Phobius"/>
    </source>
</evidence>
<gene>
    <name evidence="2" type="ORF">JETT_3014</name>
</gene>
<proteinExistence type="predicted"/>
<name>A0A533QDH6_9BACT</name>
<evidence type="ECO:0000313" key="3">
    <source>
        <dbReference type="Proteomes" id="UP000319783"/>
    </source>
</evidence>
<reference evidence="2 3" key="1">
    <citation type="submission" date="2019-04" db="EMBL/GenBank/DDBJ databases">
        <title>Genome of a novel bacterium Candidatus Jettenia ecosi reconstructed from metagenome of an anammox bioreactor.</title>
        <authorList>
            <person name="Mardanov A.V."/>
            <person name="Beletsky A.V."/>
            <person name="Ravin N.V."/>
            <person name="Botchkova E.A."/>
            <person name="Litti Y.V."/>
            <person name="Nozhevnikova A.N."/>
        </authorList>
    </citation>
    <scope>NUCLEOTIDE SEQUENCE [LARGE SCALE GENOMIC DNA]</scope>
    <source>
        <strain evidence="2">J2</strain>
    </source>
</reference>